<evidence type="ECO:0000259" key="1">
    <source>
        <dbReference type="Pfam" id="PF00144"/>
    </source>
</evidence>
<sequence length="550" mass="63223">MKQTLIFTCLFLGINAYSQELEKPIIDKLDSQIEKYIDGISPGMAVGIVKDGATVFEKYIGYSNLEHHIKIDENTRFNIASNAKQFTALCILRLLEQDKLALDDDIRKYLPELYKEIGHKITVANLLTHTSGIRDVYGLWALKGKDWYELFIDNGDAIELLKSQTELNFEPGKEYLYSNSNYILLTEIIEKVTDTTFKDFSNSLFAEIGMANTSFLTNYMAIIPNKARPYGNWNGWKEYPVVTELNGDGGLFTTLEDQLKWEQIIQKNNGKNLSTSIISKSQSAIDEVDFDNYGYGLMFRKYKGLNYTYHDGSTGAYNATFFRFLDKNLAIVIMSNNGNVPTNYLAKQLTAIVLEQDITNEIYPSNPEKTERLKDFKSVVGNYQNDEGTIIKISEKEGELFREIYQRDPVKMINEKQSLFHYETNDKLKMNFSDIGTEQQKLTLYLSTQKPSIYHKLPKENIEKGYGPSLNGTYFNKETDTEIIIEHVKDGNYNIIKNGRRRDGKLITKDYLRMMSSYRIRVFRDGSGNIQGLNLENGRIKNVIFKKESL</sequence>
<keyword evidence="3" id="KW-1185">Reference proteome</keyword>
<feature type="domain" description="Beta-lactamase-related" evidence="1">
    <location>
        <begin position="38"/>
        <end position="339"/>
    </location>
</feature>
<dbReference type="Proteomes" id="UP000050280">
    <property type="component" value="Unassembled WGS sequence"/>
</dbReference>
<dbReference type="SUPFAM" id="SSF56601">
    <property type="entry name" value="beta-lactamase/transpeptidase-like"/>
    <property type="match status" value="1"/>
</dbReference>
<dbReference type="InterPro" id="IPR001466">
    <property type="entry name" value="Beta-lactam-related"/>
</dbReference>
<reference evidence="2 3" key="1">
    <citation type="submission" date="2015-09" db="EMBL/GenBank/DDBJ databases">
        <title>Genome sequence of the marine flavobacterium Croceitalea dokdonensis DOKDO 023 that contains proton- and sodium-pumping rhodopsins.</title>
        <authorList>
            <person name="Kwon S.-K."/>
            <person name="Lee H.K."/>
            <person name="Kwak M.-J."/>
            <person name="Kim J.F."/>
        </authorList>
    </citation>
    <scope>NUCLEOTIDE SEQUENCE [LARGE SCALE GENOMIC DNA]</scope>
    <source>
        <strain evidence="2 3">DOKDO 023</strain>
    </source>
</reference>
<protein>
    <submittedName>
        <fullName evidence="2">Beta-lactamase</fullName>
    </submittedName>
</protein>
<dbReference type="STRING" id="1300341.I595_444"/>
<name>A0A0P7AIW1_9FLAO</name>
<dbReference type="RefSeq" id="WP_172675898.1">
    <property type="nucleotide sequence ID" value="NZ_LDJX01000001.1"/>
</dbReference>
<dbReference type="PANTHER" id="PTHR46825:SF9">
    <property type="entry name" value="BETA-LACTAMASE-RELATED DOMAIN-CONTAINING PROTEIN"/>
    <property type="match status" value="1"/>
</dbReference>
<comment type="caution">
    <text evidence="2">The sequence shown here is derived from an EMBL/GenBank/DDBJ whole genome shotgun (WGS) entry which is preliminary data.</text>
</comment>
<gene>
    <name evidence="2" type="ORF">I595_444</name>
</gene>
<dbReference type="InterPro" id="IPR050491">
    <property type="entry name" value="AmpC-like"/>
</dbReference>
<dbReference type="PANTHER" id="PTHR46825">
    <property type="entry name" value="D-ALANYL-D-ALANINE-CARBOXYPEPTIDASE/ENDOPEPTIDASE AMPH"/>
    <property type="match status" value="1"/>
</dbReference>
<dbReference type="AlphaFoldDB" id="A0A0P7AIW1"/>
<evidence type="ECO:0000313" key="3">
    <source>
        <dbReference type="Proteomes" id="UP000050280"/>
    </source>
</evidence>
<organism evidence="2 3">
    <name type="scientific">Croceitalea dokdonensis DOKDO 023</name>
    <dbReference type="NCBI Taxonomy" id="1300341"/>
    <lineage>
        <taxon>Bacteria</taxon>
        <taxon>Pseudomonadati</taxon>
        <taxon>Bacteroidota</taxon>
        <taxon>Flavobacteriia</taxon>
        <taxon>Flavobacteriales</taxon>
        <taxon>Flavobacteriaceae</taxon>
        <taxon>Croceitalea</taxon>
    </lineage>
</organism>
<proteinExistence type="predicted"/>
<accession>A0A0P7AIW1</accession>
<evidence type="ECO:0000313" key="2">
    <source>
        <dbReference type="EMBL" id="KPM33541.1"/>
    </source>
</evidence>
<dbReference type="EMBL" id="LDJX01000001">
    <property type="protein sequence ID" value="KPM33541.1"/>
    <property type="molecule type" value="Genomic_DNA"/>
</dbReference>
<dbReference type="Gene3D" id="3.40.710.10">
    <property type="entry name" value="DD-peptidase/beta-lactamase superfamily"/>
    <property type="match status" value="1"/>
</dbReference>
<dbReference type="Pfam" id="PF00144">
    <property type="entry name" value="Beta-lactamase"/>
    <property type="match status" value="1"/>
</dbReference>
<dbReference type="InterPro" id="IPR012338">
    <property type="entry name" value="Beta-lactam/transpept-like"/>
</dbReference>